<protein>
    <submittedName>
        <fullName evidence="2">Uncharacterized protein</fullName>
    </submittedName>
</protein>
<gene>
    <name evidence="2" type="ORF">OUZ56_031718</name>
</gene>
<reference evidence="2 3" key="1">
    <citation type="journal article" date="2023" name="Nucleic Acids Res.">
        <title>The hologenome of Daphnia magna reveals possible DNA methylation and microbiome-mediated evolution of the host genome.</title>
        <authorList>
            <person name="Chaturvedi A."/>
            <person name="Li X."/>
            <person name="Dhandapani V."/>
            <person name="Marshall H."/>
            <person name="Kissane S."/>
            <person name="Cuenca-Cambronero M."/>
            <person name="Asole G."/>
            <person name="Calvet F."/>
            <person name="Ruiz-Romero M."/>
            <person name="Marangio P."/>
            <person name="Guigo R."/>
            <person name="Rago D."/>
            <person name="Mirbahai L."/>
            <person name="Eastwood N."/>
            <person name="Colbourne J.K."/>
            <person name="Zhou J."/>
            <person name="Mallon E."/>
            <person name="Orsini L."/>
        </authorList>
    </citation>
    <scope>NUCLEOTIDE SEQUENCE [LARGE SCALE GENOMIC DNA]</scope>
    <source>
        <strain evidence="2">LRV0_1</strain>
    </source>
</reference>
<dbReference type="EMBL" id="JAOYFB010000005">
    <property type="protein sequence ID" value="KAK4016752.1"/>
    <property type="molecule type" value="Genomic_DNA"/>
</dbReference>
<name>A0ABQ9ZV49_9CRUS</name>
<feature type="compositionally biased region" description="Basic residues" evidence="1">
    <location>
        <begin position="111"/>
        <end position="124"/>
    </location>
</feature>
<sequence>MAKRETERCKKKKSKKSKKKKSRKSKKSERSRPTPDEGEEESSGKTLMELLELEMRARAIKALLKKEEEGEGDDEWPDGDLVASSFDVPLATAVGNVGRPNESSFSDKYKHQPSKARHSGHQHRSSVDPVPPANASQQPLMAAGRPSRRPASLHQQTDGADLNRRNRHSSAKQDDDQGLNQMRQPRHYRHRHHERSRSPVRRAEPSGVVAKTEETKHSAKSSSQPPPLLSRAARVAIKSERPDNAKGAQEKCEATTQVATEEVEYEEEGIQEVDIELGSGSDDDANSARL</sequence>
<feature type="compositionally biased region" description="Acidic residues" evidence="1">
    <location>
        <begin position="261"/>
        <end position="290"/>
    </location>
</feature>
<feature type="region of interest" description="Disordered" evidence="1">
    <location>
        <begin position="1"/>
        <end position="48"/>
    </location>
</feature>
<feature type="compositionally biased region" description="Basic and acidic residues" evidence="1">
    <location>
        <begin position="237"/>
        <end position="253"/>
    </location>
</feature>
<keyword evidence="3" id="KW-1185">Reference proteome</keyword>
<proteinExistence type="predicted"/>
<evidence type="ECO:0000256" key="1">
    <source>
        <dbReference type="SAM" id="MobiDB-lite"/>
    </source>
</evidence>
<feature type="compositionally biased region" description="Basic residues" evidence="1">
    <location>
        <begin position="184"/>
        <end position="200"/>
    </location>
</feature>
<feature type="compositionally biased region" description="Basic residues" evidence="1">
    <location>
        <begin position="9"/>
        <end position="27"/>
    </location>
</feature>
<comment type="caution">
    <text evidence="2">The sequence shown here is derived from an EMBL/GenBank/DDBJ whole genome shotgun (WGS) entry which is preliminary data.</text>
</comment>
<feature type="region of interest" description="Disordered" evidence="1">
    <location>
        <begin position="93"/>
        <end position="290"/>
    </location>
</feature>
<evidence type="ECO:0000313" key="2">
    <source>
        <dbReference type="EMBL" id="KAK4016752.1"/>
    </source>
</evidence>
<accession>A0ABQ9ZV49</accession>
<dbReference type="Proteomes" id="UP001234178">
    <property type="component" value="Unassembled WGS sequence"/>
</dbReference>
<organism evidence="2 3">
    <name type="scientific">Daphnia magna</name>
    <dbReference type="NCBI Taxonomy" id="35525"/>
    <lineage>
        <taxon>Eukaryota</taxon>
        <taxon>Metazoa</taxon>
        <taxon>Ecdysozoa</taxon>
        <taxon>Arthropoda</taxon>
        <taxon>Crustacea</taxon>
        <taxon>Branchiopoda</taxon>
        <taxon>Diplostraca</taxon>
        <taxon>Cladocera</taxon>
        <taxon>Anomopoda</taxon>
        <taxon>Daphniidae</taxon>
        <taxon>Daphnia</taxon>
    </lineage>
</organism>
<evidence type="ECO:0000313" key="3">
    <source>
        <dbReference type="Proteomes" id="UP001234178"/>
    </source>
</evidence>